<comment type="catalytic activity">
    <reaction evidence="1">
        <text>ATP + protein L-histidine = ADP + protein N-phospho-L-histidine.</text>
        <dbReference type="EC" id="2.7.13.3"/>
    </reaction>
</comment>
<dbReference type="EC" id="2.7.13.3" evidence="2"/>
<dbReference type="AlphaFoldDB" id="A0A327NKS8"/>
<dbReference type="Pfam" id="PF08447">
    <property type="entry name" value="PAS_3"/>
    <property type="match status" value="1"/>
</dbReference>
<dbReference type="InterPro" id="IPR052162">
    <property type="entry name" value="Sensor_kinase/Photoreceptor"/>
</dbReference>
<keyword evidence="9" id="KW-1185">Reference proteome</keyword>
<dbReference type="Gene3D" id="3.30.450.20">
    <property type="entry name" value="PAS domain"/>
    <property type="match status" value="3"/>
</dbReference>
<dbReference type="PROSITE" id="PS50112">
    <property type="entry name" value="PAS"/>
    <property type="match status" value="1"/>
</dbReference>
<dbReference type="InterPro" id="IPR013655">
    <property type="entry name" value="PAS_fold_3"/>
</dbReference>
<evidence type="ECO:0000256" key="3">
    <source>
        <dbReference type="ARBA" id="ARBA00022553"/>
    </source>
</evidence>
<name>A0A327NKS8_9BACT</name>
<dbReference type="GO" id="GO:0004673">
    <property type="term" value="F:protein histidine kinase activity"/>
    <property type="evidence" value="ECO:0007669"/>
    <property type="project" value="UniProtKB-EC"/>
</dbReference>
<keyword evidence="4" id="KW-0808">Transferase</keyword>
<dbReference type="Proteomes" id="UP000249016">
    <property type="component" value="Unassembled WGS sequence"/>
</dbReference>
<sequence>MGASVPILLAAIALQDEQGTTIGYLGIASNISALKTAQARLLQKDRELSTFFENALDMHCISDSGGVISTVNKAFQATLGYSVAELKAIPFLHLIHPDEQKWVYQNRLQSILQQPVRNQINRMRCKDGTYRIIEWNAIAIDEVVYGSAHDITERQQTEQDLRSLSQRLQLATQAAGQGIWESNLETDSLIWDDRMWALHGLEPGRPDWSFKSYLNLIYPDDLAAFLAQSHLSQSGIRSGT</sequence>
<evidence type="ECO:0000313" key="8">
    <source>
        <dbReference type="EMBL" id="RAI75797.1"/>
    </source>
</evidence>
<feature type="domain" description="PAC" evidence="7">
    <location>
        <begin position="1"/>
        <end position="43"/>
    </location>
</feature>
<dbReference type="SUPFAM" id="SSF55785">
    <property type="entry name" value="PYP-like sensor domain (PAS domain)"/>
    <property type="match status" value="2"/>
</dbReference>
<evidence type="ECO:0000256" key="4">
    <source>
        <dbReference type="ARBA" id="ARBA00022679"/>
    </source>
</evidence>
<dbReference type="PROSITE" id="PS50113">
    <property type="entry name" value="PAC"/>
    <property type="match status" value="1"/>
</dbReference>
<evidence type="ECO:0000256" key="5">
    <source>
        <dbReference type="ARBA" id="ARBA00022777"/>
    </source>
</evidence>
<comment type="caution">
    <text evidence="8">The sequence shown here is derived from an EMBL/GenBank/DDBJ whole genome shotgun (WGS) entry which is preliminary data.</text>
</comment>
<evidence type="ECO:0000256" key="1">
    <source>
        <dbReference type="ARBA" id="ARBA00000085"/>
    </source>
</evidence>
<keyword evidence="3" id="KW-0597">Phosphoprotein</keyword>
<evidence type="ECO:0000259" key="6">
    <source>
        <dbReference type="PROSITE" id="PS50112"/>
    </source>
</evidence>
<accession>A0A327NKS8</accession>
<evidence type="ECO:0000259" key="7">
    <source>
        <dbReference type="PROSITE" id="PS50113"/>
    </source>
</evidence>
<dbReference type="CDD" id="cd00130">
    <property type="entry name" value="PAS"/>
    <property type="match status" value="1"/>
</dbReference>
<dbReference type="EMBL" id="QLII01000001">
    <property type="protein sequence ID" value="RAI75797.1"/>
    <property type="molecule type" value="Genomic_DNA"/>
</dbReference>
<dbReference type="OrthoDB" id="9808408at2"/>
<dbReference type="InterPro" id="IPR035965">
    <property type="entry name" value="PAS-like_dom_sf"/>
</dbReference>
<keyword evidence="5" id="KW-0418">Kinase</keyword>
<dbReference type="PANTHER" id="PTHR43304">
    <property type="entry name" value="PHYTOCHROME-LIKE PROTEIN CPH1"/>
    <property type="match status" value="1"/>
</dbReference>
<dbReference type="RefSeq" id="WP_111344600.1">
    <property type="nucleotide sequence ID" value="NZ_QLII01000001.1"/>
</dbReference>
<reference evidence="8 9" key="1">
    <citation type="submission" date="2018-06" db="EMBL/GenBank/DDBJ databases">
        <title>Spirosoma sp. HMF3257 Genome sequencing and assembly.</title>
        <authorList>
            <person name="Kang H."/>
            <person name="Cha I."/>
            <person name="Kim H."/>
            <person name="Kang J."/>
            <person name="Joh K."/>
        </authorList>
    </citation>
    <scope>NUCLEOTIDE SEQUENCE [LARGE SCALE GENOMIC DNA]</scope>
    <source>
        <strain evidence="8 9">HMF3257</strain>
    </source>
</reference>
<dbReference type="InterPro" id="IPR000014">
    <property type="entry name" value="PAS"/>
</dbReference>
<evidence type="ECO:0000313" key="9">
    <source>
        <dbReference type="Proteomes" id="UP000249016"/>
    </source>
</evidence>
<protein>
    <recommendedName>
        <fullName evidence="2">histidine kinase</fullName>
        <ecNumber evidence="2">2.7.13.3</ecNumber>
    </recommendedName>
</protein>
<proteinExistence type="predicted"/>
<feature type="domain" description="PAS" evidence="6">
    <location>
        <begin position="44"/>
        <end position="115"/>
    </location>
</feature>
<dbReference type="SMART" id="SM00091">
    <property type="entry name" value="PAS"/>
    <property type="match status" value="1"/>
</dbReference>
<gene>
    <name evidence="8" type="ORF">HMF3257_19485</name>
</gene>
<evidence type="ECO:0000256" key="2">
    <source>
        <dbReference type="ARBA" id="ARBA00012438"/>
    </source>
</evidence>
<dbReference type="PANTHER" id="PTHR43304:SF1">
    <property type="entry name" value="PAC DOMAIN-CONTAINING PROTEIN"/>
    <property type="match status" value="1"/>
</dbReference>
<dbReference type="InterPro" id="IPR000700">
    <property type="entry name" value="PAS-assoc_C"/>
</dbReference>
<dbReference type="NCBIfam" id="TIGR00229">
    <property type="entry name" value="sensory_box"/>
    <property type="match status" value="1"/>
</dbReference>
<organism evidence="8 9">
    <name type="scientific">Spirosoma telluris</name>
    <dbReference type="NCBI Taxonomy" id="2183553"/>
    <lineage>
        <taxon>Bacteria</taxon>
        <taxon>Pseudomonadati</taxon>
        <taxon>Bacteroidota</taxon>
        <taxon>Cytophagia</taxon>
        <taxon>Cytophagales</taxon>
        <taxon>Cytophagaceae</taxon>
        <taxon>Spirosoma</taxon>
    </lineage>
</organism>